<gene>
    <name evidence="9" type="primary">hisE</name>
    <name evidence="10" type="ORF">S58_02280</name>
</gene>
<organism evidence="10 11">
    <name type="scientific">Bradyrhizobium oligotrophicum S58</name>
    <dbReference type="NCBI Taxonomy" id="1245469"/>
    <lineage>
        <taxon>Bacteria</taxon>
        <taxon>Pseudomonadati</taxon>
        <taxon>Pseudomonadota</taxon>
        <taxon>Alphaproteobacteria</taxon>
        <taxon>Hyphomicrobiales</taxon>
        <taxon>Nitrobacteraceae</taxon>
        <taxon>Bradyrhizobium</taxon>
    </lineage>
</organism>
<evidence type="ECO:0000256" key="4">
    <source>
        <dbReference type="ARBA" id="ARBA00022605"/>
    </source>
</evidence>
<dbReference type="PATRIC" id="fig|1245469.3.peg.231"/>
<dbReference type="NCBIfam" id="NF001613">
    <property type="entry name" value="PRK00400.1-5"/>
    <property type="match status" value="1"/>
</dbReference>
<dbReference type="Pfam" id="PF01503">
    <property type="entry name" value="PRA-PH"/>
    <property type="match status" value="1"/>
</dbReference>
<dbReference type="EMBL" id="AP012603">
    <property type="protein sequence ID" value="BAM86247.1"/>
    <property type="molecule type" value="Genomic_DNA"/>
</dbReference>
<evidence type="ECO:0000256" key="5">
    <source>
        <dbReference type="ARBA" id="ARBA00022741"/>
    </source>
</evidence>
<dbReference type="HAMAP" id="MF_01020">
    <property type="entry name" value="HisE"/>
    <property type="match status" value="1"/>
</dbReference>
<dbReference type="InterPro" id="IPR008179">
    <property type="entry name" value="HisE"/>
</dbReference>
<name>M4Z0Q3_9BRAD</name>
<keyword evidence="11" id="KW-1185">Reference proteome</keyword>
<dbReference type="GO" id="GO:0000105">
    <property type="term" value="P:L-histidine biosynthetic process"/>
    <property type="evidence" value="ECO:0007669"/>
    <property type="project" value="UniProtKB-UniRule"/>
</dbReference>
<accession>M4Z0Q3</accession>
<comment type="pathway">
    <text evidence="2 9">Amino-acid biosynthesis; L-histidine biosynthesis; L-histidine from 5-phospho-alpha-D-ribose 1-diphosphate: step 2/9.</text>
</comment>
<evidence type="ECO:0000256" key="3">
    <source>
        <dbReference type="ARBA" id="ARBA00009392"/>
    </source>
</evidence>
<evidence type="ECO:0000256" key="1">
    <source>
        <dbReference type="ARBA" id="ARBA00001460"/>
    </source>
</evidence>
<evidence type="ECO:0000256" key="8">
    <source>
        <dbReference type="ARBA" id="ARBA00023102"/>
    </source>
</evidence>
<reference evidence="10 11" key="1">
    <citation type="journal article" date="2013" name="Appl. Environ. Microbiol.">
        <title>Genome analysis suggests that the soil oligotrophic bacterium Agromonas oligotrophica (Bradyrhizobium oligotrophicum) is a nitrogen-fixing symbiont of Aeschynomene indica.</title>
        <authorList>
            <person name="Okubo T."/>
            <person name="Fukushima S."/>
            <person name="Itakura M."/>
            <person name="Oshima K."/>
            <person name="Longtonglang A."/>
            <person name="Teaumroong N."/>
            <person name="Mitsui H."/>
            <person name="Hattori M."/>
            <person name="Hattori R."/>
            <person name="Hattori T."/>
            <person name="Minamisawa K."/>
        </authorList>
    </citation>
    <scope>NUCLEOTIDE SEQUENCE [LARGE SCALE GENOMIC DNA]</scope>
    <source>
        <strain evidence="10 11">S58</strain>
    </source>
</reference>
<comment type="similarity">
    <text evidence="3 9">Belongs to the PRA-PH family.</text>
</comment>
<dbReference type="PANTHER" id="PTHR42945">
    <property type="entry name" value="HISTIDINE BIOSYNTHESIS BIFUNCTIONAL PROTEIN"/>
    <property type="match status" value="1"/>
</dbReference>
<keyword evidence="9" id="KW-0963">Cytoplasm</keyword>
<dbReference type="KEGG" id="aol:S58_02280"/>
<keyword evidence="4 9" id="KW-0028">Amino-acid biosynthesis</keyword>
<evidence type="ECO:0000256" key="7">
    <source>
        <dbReference type="ARBA" id="ARBA00022840"/>
    </source>
</evidence>
<dbReference type="SUPFAM" id="SSF101386">
    <property type="entry name" value="all-alpha NTP pyrophosphatases"/>
    <property type="match status" value="1"/>
</dbReference>
<dbReference type="Proteomes" id="UP000011841">
    <property type="component" value="Chromosome"/>
</dbReference>
<evidence type="ECO:0000313" key="11">
    <source>
        <dbReference type="Proteomes" id="UP000011841"/>
    </source>
</evidence>
<comment type="catalytic activity">
    <reaction evidence="1 9">
        <text>1-(5-phospho-beta-D-ribosyl)-ATP + H2O = 1-(5-phospho-beta-D-ribosyl)-5'-AMP + diphosphate + H(+)</text>
        <dbReference type="Rhea" id="RHEA:22828"/>
        <dbReference type="ChEBI" id="CHEBI:15377"/>
        <dbReference type="ChEBI" id="CHEBI:15378"/>
        <dbReference type="ChEBI" id="CHEBI:33019"/>
        <dbReference type="ChEBI" id="CHEBI:59457"/>
        <dbReference type="ChEBI" id="CHEBI:73183"/>
        <dbReference type="EC" id="3.6.1.31"/>
    </reaction>
</comment>
<dbReference type="EC" id="3.6.1.31" evidence="9"/>
<dbReference type="Gene3D" id="1.10.287.1080">
    <property type="entry name" value="MazG-like"/>
    <property type="match status" value="1"/>
</dbReference>
<evidence type="ECO:0000256" key="6">
    <source>
        <dbReference type="ARBA" id="ARBA00022801"/>
    </source>
</evidence>
<keyword evidence="7 9" id="KW-0067">ATP-binding</keyword>
<dbReference type="GO" id="GO:0005737">
    <property type="term" value="C:cytoplasm"/>
    <property type="evidence" value="ECO:0007669"/>
    <property type="project" value="UniProtKB-SubCell"/>
</dbReference>
<dbReference type="UniPathway" id="UPA00031">
    <property type="reaction ID" value="UER00007"/>
</dbReference>
<dbReference type="PANTHER" id="PTHR42945:SF1">
    <property type="entry name" value="HISTIDINE BIOSYNTHESIS BIFUNCTIONAL PROTEIN HIS7"/>
    <property type="match status" value="1"/>
</dbReference>
<dbReference type="CDD" id="cd11534">
    <property type="entry name" value="NTP-PPase_HisIE_like"/>
    <property type="match status" value="1"/>
</dbReference>
<keyword evidence="8 9" id="KW-0368">Histidine biosynthesis</keyword>
<dbReference type="eggNOG" id="COG0140">
    <property type="taxonomic scope" value="Bacteria"/>
</dbReference>
<dbReference type="NCBIfam" id="NF001611">
    <property type="entry name" value="PRK00400.1-3"/>
    <property type="match status" value="1"/>
</dbReference>
<sequence length="125" mass="13659">MSSCPLAFQAGGRFEYRLMSRFTLHDLAAIIDARAAAGGEASYTRKLLDKGPPQCAKKMGEEAVETVIAAVGNDREHLISESADLLFHLLVLLKSRDVRLEEVEAALGKRTSQSGLEEKAARRTE</sequence>
<dbReference type="NCBIfam" id="TIGR03188">
    <property type="entry name" value="histidine_hisI"/>
    <property type="match status" value="1"/>
</dbReference>
<evidence type="ECO:0000313" key="10">
    <source>
        <dbReference type="EMBL" id="BAM86247.1"/>
    </source>
</evidence>
<evidence type="ECO:0000256" key="2">
    <source>
        <dbReference type="ARBA" id="ARBA00005204"/>
    </source>
</evidence>
<proteinExistence type="inferred from homology"/>
<protein>
    <recommendedName>
        <fullName evidence="9">Phosphoribosyl-ATP pyrophosphatase</fullName>
        <shortName evidence="9">PRA-PH</shortName>
        <ecNumber evidence="9">3.6.1.31</ecNumber>
    </recommendedName>
</protein>
<dbReference type="STRING" id="1245469.S58_02280"/>
<dbReference type="AlphaFoldDB" id="M4Z0Q3"/>
<dbReference type="InterPro" id="IPR021130">
    <property type="entry name" value="PRib-ATP_PPHydrolase-like"/>
</dbReference>
<keyword evidence="5 9" id="KW-0547">Nucleotide-binding</keyword>
<dbReference type="GO" id="GO:0005524">
    <property type="term" value="F:ATP binding"/>
    <property type="evidence" value="ECO:0007669"/>
    <property type="project" value="UniProtKB-KW"/>
</dbReference>
<evidence type="ECO:0000256" key="9">
    <source>
        <dbReference type="HAMAP-Rule" id="MF_01020"/>
    </source>
</evidence>
<dbReference type="HOGENOM" id="CLU_123337_1_1_5"/>
<comment type="subcellular location">
    <subcellularLocation>
        <location evidence="9">Cytoplasm</location>
    </subcellularLocation>
</comment>
<dbReference type="GO" id="GO:0004636">
    <property type="term" value="F:phosphoribosyl-ATP diphosphatase activity"/>
    <property type="evidence" value="ECO:0007669"/>
    <property type="project" value="UniProtKB-UniRule"/>
</dbReference>
<keyword evidence="6 9" id="KW-0378">Hydrolase</keyword>